<feature type="region of interest" description="Disordered" evidence="1">
    <location>
        <begin position="17"/>
        <end position="77"/>
    </location>
</feature>
<dbReference type="RefSeq" id="WP_087261290.1">
    <property type="nucleotide sequence ID" value="NZ_CP021427.1"/>
</dbReference>
<feature type="compositionally biased region" description="Basic and acidic residues" evidence="1">
    <location>
        <begin position="26"/>
        <end position="49"/>
    </location>
</feature>
<evidence type="ECO:0000313" key="2">
    <source>
        <dbReference type="EMBL" id="ART97848.1"/>
    </source>
</evidence>
<feature type="compositionally biased region" description="Polar residues" evidence="1">
    <location>
        <begin position="50"/>
        <end position="69"/>
    </location>
</feature>
<organism evidence="2 3">
    <name type="scientific">Lactobacillus gasseri</name>
    <dbReference type="NCBI Taxonomy" id="1596"/>
    <lineage>
        <taxon>Bacteria</taxon>
        <taxon>Bacillati</taxon>
        <taxon>Bacillota</taxon>
        <taxon>Bacilli</taxon>
        <taxon>Lactobacillales</taxon>
        <taxon>Lactobacillaceae</taxon>
        <taxon>Lactobacillus</taxon>
    </lineage>
</organism>
<evidence type="ECO:0000256" key="1">
    <source>
        <dbReference type="SAM" id="MobiDB-lite"/>
    </source>
</evidence>
<dbReference type="EMBL" id="CP021427">
    <property type="protein sequence ID" value="ART97848.1"/>
    <property type="molecule type" value="Genomic_DNA"/>
</dbReference>
<dbReference type="AlphaFoldDB" id="A0AB33C3J8"/>
<name>A0AB33C3J8_LACGS</name>
<reference evidence="2 3" key="1">
    <citation type="submission" date="2017-05" db="EMBL/GenBank/DDBJ databases">
        <authorList>
            <person name="Oh N.-S."/>
        </authorList>
    </citation>
    <scope>NUCLEOTIDE SEQUENCE [LARGE SCALE GENOMIC DNA]</scope>
    <source>
        <strain evidence="2 3">4M13</strain>
    </source>
</reference>
<accession>A0AB33C3J8</accession>
<dbReference type="Proteomes" id="UP000195798">
    <property type="component" value="Chromosome"/>
</dbReference>
<evidence type="ECO:0000313" key="3">
    <source>
        <dbReference type="Proteomes" id="UP000195798"/>
    </source>
</evidence>
<proteinExistence type="predicted"/>
<protein>
    <submittedName>
        <fullName evidence="2">Uncharacterized protein</fullName>
    </submittedName>
</protein>
<gene>
    <name evidence="2" type="ORF">CCE30_02475</name>
</gene>
<sequence length="279" mass="30694">MPQFTWGGVNAQAVRADSINGDATEQVEKKNEADAKTAEVKTTEQKQENNKTAVSATNENAKQNVAENTSDSKKVASNRDVNVIKNDATTDEKAATKSSVQTDKDVNANKLDTNTVSVNKLQRNFNVAGLTESKAASENVEQEAEESPLGARFMNHVNEFQSLSDVTTTRTVTLNKPQSAGGRETITQKLGGFGYPQVTKASNLSTNITTINFEFTVMLTLNGRGMDTGIRDFSTNLVLSNNSWTFASAEDEENYNKFLLFNHLIIRELYQLLRIVKLL</sequence>